<accession>F4S064</accession>
<dbReference type="AlphaFoldDB" id="F4S064"/>
<dbReference type="Pfam" id="PF07519">
    <property type="entry name" value="Tannase"/>
    <property type="match status" value="1"/>
</dbReference>
<name>F4S064_MELLP</name>
<keyword evidence="3" id="KW-0624">Polysaccharide degradation</keyword>
<evidence type="ECO:0000256" key="2">
    <source>
        <dbReference type="ARBA" id="ARBA00022487"/>
    </source>
</evidence>
<evidence type="ECO:0000313" key="13">
    <source>
        <dbReference type="Proteomes" id="UP000001072"/>
    </source>
</evidence>
<dbReference type="GO" id="GO:0046872">
    <property type="term" value="F:metal ion binding"/>
    <property type="evidence" value="ECO:0007669"/>
    <property type="project" value="UniProtKB-KW"/>
</dbReference>
<evidence type="ECO:0000256" key="10">
    <source>
        <dbReference type="RuleBase" id="RU361238"/>
    </source>
</evidence>
<keyword evidence="13" id="KW-1185">Reference proteome</keyword>
<keyword evidence="3" id="KW-0119">Carbohydrate metabolism</keyword>
<evidence type="ECO:0000256" key="3">
    <source>
        <dbReference type="ARBA" id="ARBA00022651"/>
    </source>
</evidence>
<dbReference type="SUPFAM" id="SSF53474">
    <property type="entry name" value="alpha/beta-Hydrolases"/>
    <property type="match status" value="1"/>
</dbReference>
<dbReference type="InParanoid" id="F4S064"/>
<organism evidence="13">
    <name type="scientific">Melampsora larici-populina (strain 98AG31 / pathotype 3-4-7)</name>
    <name type="common">Poplar leaf rust fungus</name>
    <dbReference type="NCBI Taxonomy" id="747676"/>
    <lineage>
        <taxon>Eukaryota</taxon>
        <taxon>Fungi</taxon>
        <taxon>Dikarya</taxon>
        <taxon>Basidiomycota</taxon>
        <taxon>Pucciniomycotina</taxon>
        <taxon>Pucciniomycetes</taxon>
        <taxon>Pucciniales</taxon>
        <taxon>Melampsoraceae</taxon>
        <taxon>Melampsora</taxon>
    </lineage>
</organism>
<dbReference type="EC" id="3.1.1.-" evidence="10"/>
<reference evidence="13" key="1">
    <citation type="journal article" date="2011" name="Proc. Natl. Acad. Sci. U.S.A.">
        <title>Obligate biotrophy features unraveled by the genomic analysis of rust fungi.</title>
        <authorList>
            <person name="Duplessis S."/>
            <person name="Cuomo C.A."/>
            <person name="Lin Y.-C."/>
            <person name="Aerts A."/>
            <person name="Tisserant E."/>
            <person name="Veneault-Fourrey C."/>
            <person name="Joly D.L."/>
            <person name="Hacquard S."/>
            <person name="Amselem J."/>
            <person name="Cantarel B.L."/>
            <person name="Chiu R."/>
            <person name="Coutinho P.M."/>
            <person name="Feau N."/>
            <person name="Field M."/>
            <person name="Frey P."/>
            <person name="Gelhaye E."/>
            <person name="Goldberg J."/>
            <person name="Grabherr M.G."/>
            <person name="Kodira C.D."/>
            <person name="Kohler A."/>
            <person name="Kuees U."/>
            <person name="Lindquist E.A."/>
            <person name="Lucas S.M."/>
            <person name="Mago R."/>
            <person name="Mauceli E."/>
            <person name="Morin E."/>
            <person name="Murat C."/>
            <person name="Pangilinan J.L."/>
            <person name="Park R."/>
            <person name="Pearson M."/>
            <person name="Quesneville H."/>
            <person name="Rouhier N."/>
            <person name="Sakthikumar S."/>
            <person name="Salamov A.A."/>
            <person name="Schmutz J."/>
            <person name="Selles B."/>
            <person name="Shapiro H."/>
            <person name="Tanguay P."/>
            <person name="Tuskan G.A."/>
            <person name="Henrissat B."/>
            <person name="Van de Peer Y."/>
            <person name="Rouze P."/>
            <person name="Ellis J.G."/>
            <person name="Dodds P.N."/>
            <person name="Schein J.E."/>
            <person name="Zhong S."/>
            <person name="Hamelin R.C."/>
            <person name="Grigoriev I.V."/>
            <person name="Szabo L.J."/>
            <person name="Martin F."/>
        </authorList>
    </citation>
    <scope>NUCLEOTIDE SEQUENCE [LARGE SCALE GENOMIC DNA]</scope>
    <source>
        <strain evidence="13">98AG31 / pathotype 3-4-7</strain>
    </source>
</reference>
<dbReference type="GeneID" id="18930674"/>
<keyword evidence="8" id="KW-1015">Disulfide bond</keyword>
<evidence type="ECO:0000313" key="12">
    <source>
        <dbReference type="EMBL" id="EGG01990.1"/>
    </source>
</evidence>
<dbReference type="HOGENOM" id="CLU_014819_1_0_1"/>
<keyword evidence="5" id="KW-0732">Signal</keyword>
<dbReference type="InterPro" id="IPR011118">
    <property type="entry name" value="Tannase/feruloyl_esterase"/>
</dbReference>
<evidence type="ECO:0000256" key="11">
    <source>
        <dbReference type="SAM" id="MobiDB-lite"/>
    </source>
</evidence>
<sequence length="449" mass="49546">MGIPLAKYKFAVVSTDTGHNGTDSDGTFVINNPETQYDFGYRAVHLSTTFAKVVVQNFHEEAAKKSYWIGCSSGGRQGLKEAEAFPEDFDGILAGAAAQWWTHLCGWAIQVNLRNLPTLEGHLRPSDWKLILNYTIQACNTLDGVKDDVITSPSTCNPNLESLLCSQDQLQLIDQNETMSTCLTEKRIAVAKSIYEDWVDENGNLMFPSVFHGSEDFGDYLMTGVPFGPGPNYLKYQVLNFTKVSSDYQFTPQEVARLVKIADQTDPGQYNFNGDISPFIRRGGKLITYVGMSDPIIPSRACNIGLISLIHPRKSKPNAQSIMFHDHVKKNLGVDPRDSYRLFAVPGMGHCGGGPGASNMGAASQRDADSGDNLQSASFDAKHDMILALIEWTEKGTAPEELITTKYVDGLSKNGIKFQRKLCPWPMMGKYVSGDPNSYESYSCQAEQQ</sequence>
<dbReference type="OrthoDB" id="3039123at2759"/>
<comment type="catalytic activity">
    <reaction evidence="9">
        <text>feruloyl-polysaccharide + H2O = ferulate + polysaccharide.</text>
        <dbReference type="EC" id="3.1.1.73"/>
    </reaction>
</comment>
<dbReference type="PANTHER" id="PTHR33938:SF15">
    <property type="entry name" value="FERULOYL ESTERASE B-RELATED"/>
    <property type="match status" value="1"/>
</dbReference>
<dbReference type="InterPro" id="IPR029058">
    <property type="entry name" value="AB_hydrolase_fold"/>
</dbReference>
<dbReference type="RefSeq" id="XP_007414824.1">
    <property type="nucleotide sequence ID" value="XM_007414762.1"/>
</dbReference>
<keyword evidence="6 10" id="KW-0378">Hydrolase</keyword>
<gene>
    <name evidence="12" type="ORF">MELLADRAFT_66677</name>
</gene>
<evidence type="ECO:0000256" key="6">
    <source>
        <dbReference type="ARBA" id="ARBA00022801"/>
    </source>
</evidence>
<evidence type="ECO:0000256" key="8">
    <source>
        <dbReference type="ARBA" id="ARBA00023157"/>
    </source>
</evidence>
<dbReference type="eggNOG" id="ENOG502QPXZ">
    <property type="taxonomic scope" value="Eukaryota"/>
</dbReference>
<keyword evidence="7" id="KW-0106">Calcium</keyword>
<evidence type="ECO:0000256" key="9">
    <source>
        <dbReference type="ARBA" id="ARBA00034075"/>
    </source>
</evidence>
<dbReference type="PANTHER" id="PTHR33938">
    <property type="entry name" value="FERULOYL ESTERASE B-RELATED"/>
    <property type="match status" value="1"/>
</dbReference>
<proteinExistence type="inferred from homology"/>
<evidence type="ECO:0000256" key="4">
    <source>
        <dbReference type="ARBA" id="ARBA00022723"/>
    </source>
</evidence>
<protein>
    <recommendedName>
        <fullName evidence="10">Carboxylic ester hydrolase</fullName>
        <ecNumber evidence="10">3.1.1.-</ecNumber>
    </recommendedName>
</protein>
<dbReference type="GO" id="GO:0030600">
    <property type="term" value="F:feruloyl esterase activity"/>
    <property type="evidence" value="ECO:0007669"/>
    <property type="project" value="UniProtKB-EC"/>
</dbReference>
<keyword evidence="4" id="KW-0479">Metal-binding</keyword>
<comment type="similarity">
    <text evidence="1 10">Belongs to the tannase family.</text>
</comment>
<dbReference type="KEGG" id="mlr:MELLADRAFT_66677"/>
<dbReference type="EMBL" id="GL883134">
    <property type="protein sequence ID" value="EGG01990.1"/>
    <property type="molecule type" value="Genomic_DNA"/>
</dbReference>
<dbReference type="Proteomes" id="UP000001072">
    <property type="component" value="Unassembled WGS sequence"/>
</dbReference>
<dbReference type="VEuPathDB" id="FungiDB:MELLADRAFT_66677"/>
<dbReference type="GO" id="GO:0045493">
    <property type="term" value="P:xylan catabolic process"/>
    <property type="evidence" value="ECO:0007669"/>
    <property type="project" value="UniProtKB-KW"/>
</dbReference>
<feature type="region of interest" description="Disordered" evidence="11">
    <location>
        <begin position="356"/>
        <end position="375"/>
    </location>
</feature>
<keyword evidence="2" id="KW-0719">Serine esterase</keyword>
<evidence type="ECO:0000256" key="7">
    <source>
        <dbReference type="ARBA" id="ARBA00022837"/>
    </source>
</evidence>
<evidence type="ECO:0000256" key="5">
    <source>
        <dbReference type="ARBA" id="ARBA00022729"/>
    </source>
</evidence>
<evidence type="ECO:0000256" key="1">
    <source>
        <dbReference type="ARBA" id="ARBA00006249"/>
    </source>
</evidence>
<keyword evidence="3" id="KW-0858">Xylan degradation</keyword>